<keyword evidence="5" id="KW-1015">Disulfide bond</keyword>
<keyword evidence="2" id="KW-0479">Metal-binding</keyword>
<dbReference type="InterPro" id="IPR036922">
    <property type="entry name" value="Rieske_2Fe-2S_sf"/>
</dbReference>
<dbReference type="PROSITE" id="PS51296">
    <property type="entry name" value="RIESKE"/>
    <property type="match status" value="1"/>
</dbReference>
<keyword evidence="9" id="KW-1185">Reference proteome</keyword>
<dbReference type="Proteomes" id="UP001228376">
    <property type="component" value="Unassembled WGS sequence"/>
</dbReference>
<dbReference type="InterPro" id="IPR014349">
    <property type="entry name" value="Rieske_Fe-S_prot"/>
</dbReference>
<evidence type="ECO:0000313" key="8">
    <source>
        <dbReference type="EMBL" id="MDY0405765.1"/>
    </source>
</evidence>
<gene>
    <name evidence="8" type="ORF">P5G51_010490</name>
</gene>
<dbReference type="CDD" id="cd03477">
    <property type="entry name" value="Rieske_YhfW_C"/>
    <property type="match status" value="1"/>
</dbReference>
<dbReference type="InterPro" id="IPR005805">
    <property type="entry name" value="Rieske_Fe-S_prot_C"/>
</dbReference>
<evidence type="ECO:0000256" key="2">
    <source>
        <dbReference type="ARBA" id="ARBA00022723"/>
    </source>
</evidence>
<protein>
    <submittedName>
        <fullName evidence="8">(2Fe-2S)-binding protein</fullName>
    </submittedName>
</protein>
<comment type="caution">
    <text evidence="8">The sequence shown here is derived from an EMBL/GenBank/DDBJ whole genome shotgun (WGS) entry which is preliminary data.</text>
</comment>
<evidence type="ECO:0000313" key="9">
    <source>
        <dbReference type="Proteomes" id="UP001228376"/>
    </source>
</evidence>
<name>A0ABU5CHI0_9BACI</name>
<dbReference type="EMBL" id="JAROCA020000001">
    <property type="protein sequence ID" value="MDY0405765.1"/>
    <property type="molecule type" value="Genomic_DNA"/>
</dbReference>
<accession>A0ABU5CHI0</accession>
<keyword evidence="3" id="KW-0408">Iron</keyword>
<keyword evidence="4" id="KW-0411">Iron-sulfur</keyword>
<evidence type="ECO:0000256" key="1">
    <source>
        <dbReference type="ARBA" id="ARBA00022714"/>
    </source>
</evidence>
<dbReference type="PANTHER" id="PTHR10134">
    <property type="entry name" value="CYTOCHROME B-C1 COMPLEX SUBUNIT RIESKE, MITOCHONDRIAL"/>
    <property type="match status" value="1"/>
</dbReference>
<evidence type="ECO:0000256" key="5">
    <source>
        <dbReference type="ARBA" id="ARBA00023157"/>
    </source>
</evidence>
<dbReference type="PRINTS" id="PR00162">
    <property type="entry name" value="RIESKE"/>
</dbReference>
<feature type="domain" description="Rieske" evidence="7">
    <location>
        <begin position="64"/>
        <end position="145"/>
    </location>
</feature>
<evidence type="ECO:0000256" key="6">
    <source>
        <dbReference type="ARBA" id="ARBA00034078"/>
    </source>
</evidence>
<proteinExistence type="predicted"/>
<dbReference type="RefSeq" id="WP_320384593.1">
    <property type="nucleotide sequence ID" value="NZ_JAROCA020000001.1"/>
</dbReference>
<organism evidence="8 9">
    <name type="scientific">Tigheibacillus jepli</name>
    <dbReference type="NCBI Taxonomy" id="3035914"/>
    <lineage>
        <taxon>Bacteria</taxon>
        <taxon>Bacillati</taxon>
        <taxon>Bacillota</taxon>
        <taxon>Bacilli</taxon>
        <taxon>Bacillales</taxon>
        <taxon>Bacillaceae</taxon>
        <taxon>Tigheibacillus</taxon>
    </lineage>
</organism>
<dbReference type="Gene3D" id="2.102.10.10">
    <property type="entry name" value="Rieske [2Fe-2S] iron-sulphur domain"/>
    <property type="match status" value="1"/>
</dbReference>
<reference evidence="8 9" key="1">
    <citation type="submission" date="2023-10" db="EMBL/GenBank/DDBJ databases">
        <title>179-bfca-hs.</title>
        <authorList>
            <person name="Miliotis G."/>
            <person name="Sengupta P."/>
            <person name="Hameed A."/>
            <person name="Chuvochina M."/>
            <person name="Mcdonagh F."/>
            <person name="Simpson A.C."/>
            <person name="Singh N.K."/>
            <person name="Rekha P.D."/>
            <person name="Raman K."/>
            <person name="Hugenholtz P."/>
            <person name="Venkateswaran K."/>
        </authorList>
    </citation>
    <scope>NUCLEOTIDE SEQUENCE [LARGE SCALE GENOMIC DNA]</scope>
    <source>
        <strain evidence="8 9">179-BFC-A-HS</strain>
    </source>
</reference>
<evidence type="ECO:0000256" key="4">
    <source>
        <dbReference type="ARBA" id="ARBA00023014"/>
    </source>
</evidence>
<evidence type="ECO:0000256" key="3">
    <source>
        <dbReference type="ARBA" id="ARBA00023004"/>
    </source>
</evidence>
<keyword evidence="1" id="KW-0001">2Fe-2S</keyword>
<dbReference type="InterPro" id="IPR038010">
    <property type="entry name" value="YhfW_C"/>
</dbReference>
<evidence type="ECO:0000259" key="7">
    <source>
        <dbReference type="PROSITE" id="PS51296"/>
    </source>
</evidence>
<comment type="cofactor">
    <cofactor evidence="6">
        <name>[2Fe-2S] cluster</name>
        <dbReference type="ChEBI" id="CHEBI:190135"/>
    </cofactor>
</comment>
<sequence>MTNGTIAAKIISDAILDRSNDYATFFTPARRQADPFARKFVSVNADVAKHLVKGKLDNTKDDFSELHVNEAVVTRIDGRRTGVFKDANNQIHMVDTTCTHLGCEVAWNDAEQSWDCPCHGSRFSYTGEVIEGPAKRPLKKIDRID</sequence>
<dbReference type="Pfam" id="PF00355">
    <property type="entry name" value="Rieske"/>
    <property type="match status" value="1"/>
</dbReference>
<dbReference type="InterPro" id="IPR017941">
    <property type="entry name" value="Rieske_2Fe-2S"/>
</dbReference>
<dbReference type="SUPFAM" id="SSF50022">
    <property type="entry name" value="ISP domain"/>
    <property type="match status" value="1"/>
</dbReference>